<dbReference type="Pfam" id="PF23343">
    <property type="entry name" value="REP_ORF2-G2P"/>
    <property type="match status" value="1"/>
</dbReference>
<sequence length="291" mass="33770">DDPEYYCIEGDLDPACEKKLPPHLYRFVLASKRGNGVYKSLVEEKLKPLQQLQNIHLFNDEWGVKSTNCIFVTLTYDPARCGIDSAWDNIGVEFHLFCNNLKKQYGKIEVFRTWESNQNFYPHVHAIIIFGDKKKGCFNVFNHKDKCRISTGAKDKISSYWHSLVDIQGVQDTQGTIKELVKYITKDLCSSKGDKTNAMIWYHRKQSYGITKGFEDLVGSELNDIEPSSLLQRNMSNCNSQYYTWKFLGILRGVDLRLSSEMWTVDLVKPPPRVMDMLKLEQERWAMSRRG</sequence>
<comment type="caution">
    <text evidence="2">The sequence shown here is derived from an EMBL/GenBank/DDBJ whole genome shotgun (WGS) entry which is preliminary data.</text>
</comment>
<feature type="non-terminal residue" evidence="2">
    <location>
        <position position="1"/>
    </location>
</feature>
<dbReference type="AlphaFoldDB" id="X1AUN4"/>
<dbReference type="EMBL" id="BART01001162">
    <property type="protein sequence ID" value="GAG63551.1"/>
    <property type="molecule type" value="Genomic_DNA"/>
</dbReference>
<evidence type="ECO:0000313" key="2">
    <source>
        <dbReference type="EMBL" id="GAG63551.1"/>
    </source>
</evidence>
<proteinExistence type="predicted"/>
<evidence type="ECO:0000259" key="1">
    <source>
        <dbReference type="Pfam" id="PF23343"/>
    </source>
</evidence>
<feature type="domain" description="Replication-associated protein ORF2/G2P" evidence="1">
    <location>
        <begin position="70"/>
        <end position="187"/>
    </location>
</feature>
<dbReference type="InterPro" id="IPR056906">
    <property type="entry name" value="ORF2/G2P_dom"/>
</dbReference>
<protein>
    <recommendedName>
        <fullName evidence="1">Replication-associated protein ORF2/G2P domain-containing protein</fullName>
    </recommendedName>
</protein>
<reference evidence="2" key="1">
    <citation type="journal article" date="2014" name="Front. Microbiol.">
        <title>High frequency of phylogenetically diverse reductive dehalogenase-homologous genes in deep subseafloor sedimentary metagenomes.</title>
        <authorList>
            <person name="Kawai M."/>
            <person name="Futagami T."/>
            <person name="Toyoda A."/>
            <person name="Takaki Y."/>
            <person name="Nishi S."/>
            <person name="Hori S."/>
            <person name="Arai W."/>
            <person name="Tsubouchi T."/>
            <person name="Morono Y."/>
            <person name="Uchiyama I."/>
            <person name="Ito T."/>
            <person name="Fujiyama A."/>
            <person name="Inagaki F."/>
            <person name="Takami H."/>
        </authorList>
    </citation>
    <scope>NUCLEOTIDE SEQUENCE</scope>
    <source>
        <strain evidence="2">Expedition CK06-06</strain>
    </source>
</reference>
<name>X1AUN4_9ZZZZ</name>
<organism evidence="2">
    <name type="scientific">marine sediment metagenome</name>
    <dbReference type="NCBI Taxonomy" id="412755"/>
    <lineage>
        <taxon>unclassified sequences</taxon>
        <taxon>metagenomes</taxon>
        <taxon>ecological metagenomes</taxon>
    </lineage>
</organism>
<gene>
    <name evidence="2" type="ORF">S01H4_04365</name>
</gene>
<accession>X1AUN4</accession>